<dbReference type="PANTHER" id="PTHR33053">
    <property type="entry name" value="PROTEIN, PUTATIVE-RELATED"/>
    <property type="match status" value="1"/>
</dbReference>
<evidence type="ECO:0000313" key="1">
    <source>
        <dbReference type="EMBL" id="KZS02887.1"/>
    </source>
</evidence>
<dbReference type="EMBL" id="LRGB01003386">
    <property type="protein sequence ID" value="KZS02887.1"/>
    <property type="molecule type" value="Genomic_DNA"/>
</dbReference>
<dbReference type="AlphaFoldDB" id="A0A164K2I1"/>
<accession>A0A164K2I1</accession>
<dbReference type="PANTHER" id="PTHR33053:SF9">
    <property type="entry name" value="AGAP000105-PA"/>
    <property type="match status" value="1"/>
</dbReference>
<comment type="caution">
    <text evidence="1">The sequence shown here is derived from an EMBL/GenBank/DDBJ whole genome shotgun (WGS) entry which is preliminary data.</text>
</comment>
<name>A0A164K2I1_9CRUS</name>
<keyword evidence="2" id="KW-1185">Reference proteome</keyword>
<gene>
    <name evidence="1" type="ORF">APZ42_034548</name>
</gene>
<dbReference type="Proteomes" id="UP000076858">
    <property type="component" value="Unassembled WGS sequence"/>
</dbReference>
<evidence type="ECO:0000313" key="2">
    <source>
        <dbReference type="Proteomes" id="UP000076858"/>
    </source>
</evidence>
<sequence length="677" mass="76746">MAEIKRLDPNNDGITTIGHQFTASIRCVIADWPMRSYLRRVKGHIGYWSCERCIQPGVACEINSNNKNKTKKKKETIQFLELDAAPRGNEEFLSYCKSDDCPDEQFNSHHDLSPFLDLNFPMVTGFVVEPMHTFYVGCVGGRFKGLAYNPNEGKLSSSQVDQRLKFFEKCKPLEFERHVRNPSKSAKKYKLYKHQKIRNMLMYILILVFSGILQEEHLENILLLQYAMLLIGGFVNEPVSQDNLRESSRVLKIYVQQLKQFNYPIRPTTHFASHLPEDALNYGCGVEALSVVFLKIFIDFSVNILASGNLLLEQIRNRLVERSKYLLLTSADGMIINSSMQFEIEIKKIELDEHIGEWNVNNLLCKMITVPYKLTAYAKLPDIILPNVPNRVTPKNSTRKTAAEWAVTGSATIHPRDRKQQISHKRRPCWFCKDKHPTYKYEVAIEKKLEQVRKGKRCWKGLGQNHQVRACWRTSNFAKCGKGHHTAICNKTVREQTLTATVASSLMLKAVDDAPLSVEARLFSGVFVQMATVKVEGPNGWHQAIAYIDQESNATLIRSELAQTLGPQELRLRGMIPDAESIDLEVIEQPEIKKVAGSTKAEFVSELWNQGYKLADDRILSGTAAPSQKDILIGANPVWNVLDSKQIISKTGISAIESKLSRLLLGKDGTSVPYLVF</sequence>
<reference evidence="1 2" key="1">
    <citation type="submission" date="2016-03" db="EMBL/GenBank/DDBJ databases">
        <title>EvidentialGene: Evidence-directed Construction of Genes on Genomes.</title>
        <authorList>
            <person name="Gilbert D.G."/>
            <person name="Choi J.-H."/>
            <person name="Mockaitis K."/>
            <person name="Colbourne J."/>
            <person name="Pfrender M."/>
        </authorList>
    </citation>
    <scope>NUCLEOTIDE SEQUENCE [LARGE SCALE GENOMIC DNA]</scope>
    <source>
        <strain evidence="1 2">Xinb3</strain>
        <tissue evidence="1">Complete organism</tissue>
    </source>
</reference>
<proteinExistence type="predicted"/>
<protein>
    <submittedName>
        <fullName evidence="1">Uncharacterized protein</fullName>
    </submittedName>
</protein>
<dbReference type="OrthoDB" id="8061640at2759"/>
<organism evidence="1 2">
    <name type="scientific">Daphnia magna</name>
    <dbReference type="NCBI Taxonomy" id="35525"/>
    <lineage>
        <taxon>Eukaryota</taxon>
        <taxon>Metazoa</taxon>
        <taxon>Ecdysozoa</taxon>
        <taxon>Arthropoda</taxon>
        <taxon>Crustacea</taxon>
        <taxon>Branchiopoda</taxon>
        <taxon>Diplostraca</taxon>
        <taxon>Cladocera</taxon>
        <taxon>Anomopoda</taxon>
        <taxon>Daphniidae</taxon>
        <taxon>Daphnia</taxon>
    </lineage>
</organism>